<evidence type="ECO:0000256" key="1">
    <source>
        <dbReference type="ARBA" id="ARBA00023015"/>
    </source>
</evidence>
<keyword evidence="2 4" id="KW-0238">DNA-binding</keyword>
<dbReference type="GO" id="GO:0000976">
    <property type="term" value="F:transcription cis-regulatory region binding"/>
    <property type="evidence" value="ECO:0007669"/>
    <property type="project" value="TreeGrafter"/>
</dbReference>
<dbReference type="Gene3D" id="1.10.357.10">
    <property type="entry name" value="Tetracycline Repressor, domain 2"/>
    <property type="match status" value="1"/>
</dbReference>
<keyword evidence="7" id="KW-1185">Reference proteome</keyword>
<dbReference type="EMBL" id="SSMQ01000053">
    <property type="protein sequence ID" value="TKC99753.1"/>
    <property type="molecule type" value="Genomic_DNA"/>
</dbReference>
<dbReference type="Pfam" id="PF00440">
    <property type="entry name" value="TetR_N"/>
    <property type="match status" value="1"/>
</dbReference>
<dbReference type="SUPFAM" id="SSF46689">
    <property type="entry name" value="Homeodomain-like"/>
    <property type="match status" value="1"/>
</dbReference>
<dbReference type="AlphaFoldDB" id="A0A4U1IZR7"/>
<protein>
    <submittedName>
        <fullName evidence="6">TetR/AcrR family transcriptional regulator</fullName>
    </submittedName>
</protein>
<gene>
    <name evidence="6" type="ORF">E8A74_36525</name>
</gene>
<dbReference type="InterPro" id="IPR036271">
    <property type="entry name" value="Tet_transcr_reg_TetR-rel_C_sf"/>
</dbReference>
<keyword evidence="1" id="KW-0805">Transcription regulation</keyword>
<keyword evidence="3" id="KW-0804">Transcription</keyword>
<reference evidence="6 7" key="1">
    <citation type="submission" date="2019-04" db="EMBL/GenBank/DDBJ databases">
        <authorList>
            <person name="Li Y."/>
            <person name="Wang J."/>
        </authorList>
    </citation>
    <scope>NUCLEOTIDE SEQUENCE [LARGE SCALE GENOMIC DNA]</scope>
    <source>
        <strain evidence="6 7">DSM 14668</strain>
    </source>
</reference>
<dbReference type="PANTHER" id="PTHR30055:SF234">
    <property type="entry name" value="HTH-TYPE TRANSCRIPTIONAL REGULATOR BETI"/>
    <property type="match status" value="1"/>
</dbReference>
<dbReference type="PRINTS" id="PR00455">
    <property type="entry name" value="HTHTETR"/>
</dbReference>
<evidence type="ECO:0000256" key="2">
    <source>
        <dbReference type="ARBA" id="ARBA00023125"/>
    </source>
</evidence>
<dbReference type="InterPro" id="IPR001647">
    <property type="entry name" value="HTH_TetR"/>
</dbReference>
<dbReference type="PROSITE" id="PS50977">
    <property type="entry name" value="HTH_TETR_2"/>
    <property type="match status" value="1"/>
</dbReference>
<evidence type="ECO:0000256" key="4">
    <source>
        <dbReference type="PROSITE-ProRule" id="PRU00335"/>
    </source>
</evidence>
<proteinExistence type="predicted"/>
<accession>A0A4U1IZR7</accession>
<dbReference type="SUPFAM" id="SSF48498">
    <property type="entry name" value="Tetracyclin repressor-like, C-terminal domain"/>
    <property type="match status" value="1"/>
</dbReference>
<organism evidence="6 7">
    <name type="scientific">Polyangium fumosum</name>
    <dbReference type="NCBI Taxonomy" id="889272"/>
    <lineage>
        <taxon>Bacteria</taxon>
        <taxon>Pseudomonadati</taxon>
        <taxon>Myxococcota</taxon>
        <taxon>Polyangia</taxon>
        <taxon>Polyangiales</taxon>
        <taxon>Polyangiaceae</taxon>
        <taxon>Polyangium</taxon>
    </lineage>
</organism>
<dbReference type="RefSeq" id="WP_136933721.1">
    <property type="nucleotide sequence ID" value="NZ_SSMQ01000053.1"/>
</dbReference>
<evidence type="ECO:0000256" key="3">
    <source>
        <dbReference type="ARBA" id="ARBA00023163"/>
    </source>
</evidence>
<name>A0A4U1IZR7_9BACT</name>
<evidence type="ECO:0000313" key="6">
    <source>
        <dbReference type="EMBL" id="TKC99753.1"/>
    </source>
</evidence>
<dbReference type="InterPro" id="IPR050109">
    <property type="entry name" value="HTH-type_TetR-like_transc_reg"/>
</dbReference>
<dbReference type="OrthoDB" id="9790413at2"/>
<dbReference type="GO" id="GO:0003700">
    <property type="term" value="F:DNA-binding transcription factor activity"/>
    <property type="evidence" value="ECO:0007669"/>
    <property type="project" value="TreeGrafter"/>
</dbReference>
<dbReference type="Gene3D" id="1.10.10.60">
    <property type="entry name" value="Homeodomain-like"/>
    <property type="match status" value="1"/>
</dbReference>
<dbReference type="PANTHER" id="PTHR30055">
    <property type="entry name" value="HTH-TYPE TRANSCRIPTIONAL REGULATOR RUTR"/>
    <property type="match status" value="1"/>
</dbReference>
<evidence type="ECO:0000259" key="5">
    <source>
        <dbReference type="PROSITE" id="PS50977"/>
    </source>
</evidence>
<dbReference type="Proteomes" id="UP000309215">
    <property type="component" value="Unassembled WGS sequence"/>
</dbReference>
<dbReference type="InterPro" id="IPR009057">
    <property type="entry name" value="Homeodomain-like_sf"/>
</dbReference>
<feature type="DNA-binding region" description="H-T-H motif" evidence="4">
    <location>
        <begin position="43"/>
        <end position="62"/>
    </location>
</feature>
<feature type="domain" description="HTH tetR-type" evidence="5">
    <location>
        <begin position="20"/>
        <end position="80"/>
    </location>
</feature>
<evidence type="ECO:0000313" key="7">
    <source>
        <dbReference type="Proteomes" id="UP000309215"/>
    </source>
</evidence>
<comment type="caution">
    <text evidence="6">The sequence shown here is derived from an EMBL/GenBank/DDBJ whole genome shotgun (WGS) entry which is preliminary data.</text>
</comment>
<sequence length="229" mass="25477">MSNSSARRTALPRRRDEAKALFRNAILDAAEHVFAKQGFHGARIQDIADHARIAVGTVYNHFEQKEDVLHALLEVRLEQMIGSLRPHPTDPEPFAQKLRCCVVRTLQFVEEHRDFHQVALDCGLFAKGTASASNILKEKAVEHFEKLRATTLALVNEGISCGALRQMDPVPLARMLGGLLRASTIGMVMEQSHPNLEAEASLLVDLYLNGAGRADRPERPRDESNLGER</sequence>